<dbReference type="KEGG" id="tva:4773123"/>
<dbReference type="PANTHER" id="PTHR44207">
    <property type="entry name" value="SURFACE ANTIGEN BSPA-LIKE-RELATED"/>
    <property type="match status" value="1"/>
</dbReference>
<reference evidence="2" key="1">
    <citation type="submission" date="2006-10" db="EMBL/GenBank/DDBJ databases">
        <authorList>
            <person name="Amadeo P."/>
            <person name="Zhao Q."/>
            <person name="Wortman J."/>
            <person name="Fraser-Liggett C."/>
            <person name="Carlton J."/>
        </authorList>
    </citation>
    <scope>NUCLEOTIDE SEQUENCE</scope>
    <source>
        <strain evidence="2">G3</strain>
    </source>
</reference>
<sequence length="349" mass="39193">MSQGLDINQIANDIQTYIDQGNFYDTVEKDSIPKVMDKTNLNSNDFTKLLSQGKTKYGASKLYKLSRKCDVSINSMEDVINVLQIYDNLFKLKSSHSIIDYLENQYISNYAKLAELPMDSDFDTVYKYLKGLSDQGDKLRMSIACAAKLSEVRDSDEFTPLLYACYDNNLQLVKSLIEGGCNKNAVTKSGSNCLLLASFDGYLEIVKYLIEAGFDKDWRKQSNKFNAILCASQKGHLETVKYLKSIGCDVNSKQKGNSNCIYCAATEGHLETIQYLVSAGCNPDEKDVSGITPLNVASRYGFYEVVKYLLECGCNKDAIDNGGMKPIDYAKEKQFESDNYRKIVDLLNQ</sequence>
<dbReference type="Pfam" id="PF00023">
    <property type="entry name" value="Ank"/>
    <property type="match status" value="1"/>
</dbReference>
<accession>A2DWU0</accession>
<feature type="repeat" description="ANK" evidence="1">
    <location>
        <begin position="189"/>
        <end position="221"/>
    </location>
</feature>
<evidence type="ECO:0000256" key="1">
    <source>
        <dbReference type="PROSITE-ProRule" id="PRU00023"/>
    </source>
</evidence>
<evidence type="ECO:0000313" key="3">
    <source>
        <dbReference type="Proteomes" id="UP000001542"/>
    </source>
</evidence>
<proteinExistence type="predicted"/>
<dbReference type="InParanoid" id="A2DWU0"/>
<dbReference type="STRING" id="5722.A2DWU0"/>
<dbReference type="VEuPathDB" id="TrichDB:TVAGG3_0839480"/>
<keyword evidence="1" id="KW-0040">ANK repeat</keyword>
<gene>
    <name evidence="2" type="ORF">TVAG_392390</name>
</gene>
<dbReference type="PROSITE" id="PS50088">
    <property type="entry name" value="ANK_REPEAT"/>
    <property type="match status" value="3"/>
</dbReference>
<dbReference type="Proteomes" id="UP000001542">
    <property type="component" value="Unassembled WGS sequence"/>
</dbReference>
<dbReference type="InterPro" id="IPR002110">
    <property type="entry name" value="Ankyrin_rpt"/>
</dbReference>
<organism evidence="2 3">
    <name type="scientific">Trichomonas vaginalis (strain ATCC PRA-98 / G3)</name>
    <dbReference type="NCBI Taxonomy" id="412133"/>
    <lineage>
        <taxon>Eukaryota</taxon>
        <taxon>Metamonada</taxon>
        <taxon>Parabasalia</taxon>
        <taxon>Trichomonadida</taxon>
        <taxon>Trichomonadidae</taxon>
        <taxon>Trichomonas</taxon>
    </lineage>
</organism>
<feature type="repeat" description="ANK" evidence="1">
    <location>
        <begin position="156"/>
        <end position="188"/>
    </location>
</feature>
<dbReference type="AlphaFoldDB" id="A2DWU0"/>
<protein>
    <submittedName>
        <fullName evidence="2">MGC83745 protein, putative</fullName>
    </submittedName>
</protein>
<dbReference type="InterPro" id="IPR036770">
    <property type="entry name" value="Ankyrin_rpt-contain_sf"/>
</dbReference>
<evidence type="ECO:0000313" key="2">
    <source>
        <dbReference type="EMBL" id="EAY15122.1"/>
    </source>
</evidence>
<dbReference type="OrthoDB" id="194358at2759"/>
<dbReference type="VEuPathDB" id="TrichDB:TVAG_392390"/>
<dbReference type="SMART" id="SM00248">
    <property type="entry name" value="ANK"/>
    <property type="match status" value="5"/>
</dbReference>
<feature type="repeat" description="ANK" evidence="1">
    <location>
        <begin position="289"/>
        <end position="321"/>
    </location>
</feature>
<dbReference type="SMR" id="A2DWU0"/>
<dbReference type="Gene3D" id="1.25.40.20">
    <property type="entry name" value="Ankyrin repeat-containing domain"/>
    <property type="match status" value="2"/>
</dbReference>
<dbReference type="eggNOG" id="KOG4177">
    <property type="taxonomic scope" value="Eukaryota"/>
</dbReference>
<reference evidence="2" key="2">
    <citation type="journal article" date="2007" name="Science">
        <title>Draft genome sequence of the sexually transmitted pathogen Trichomonas vaginalis.</title>
        <authorList>
            <person name="Carlton J.M."/>
            <person name="Hirt R.P."/>
            <person name="Silva J.C."/>
            <person name="Delcher A.L."/>
            <person name="Schatz M."/>
            <person name="Zhao Q."/>
            <person name="Wortman J.R."/>
            <person name="Bidwell S.L."/>
            <person name="Alsmark U.C.M."/>
            <person name="Besteiro S."/>
            <person name="Sicheritz-Ponten T."/>
            <person name="Noel C.J."/>
            <person name="Dacks J.B."/>
            <person name="Foster P.G."/>
            <person name="Simillion C."/>
            <person name="Van de Peer Y."/>
            <person name="Miranda-Saavedra D."/>
            <person name="Barton G.J."/>
            <person name="Westrop G.D."/>
            <person name="Mueller S."/>
            <person name="Dessi D."/>
            <person name="Fiori P.L."/>
            <person name="Ren Q."/>
            <person name="Paulsen I."/>
            <person name="Zhang H."/>
            <person name="Bastida-Corcuera F.D."/>
            <person name="Simoes-Barbosa A."/>
            <person name="Brown M.T."/>
            <person name="Hayes R.D."/>
            <person name="Mukherjee M."/>
            <person name="Okumura C.Y."/>
            <person name="Schneider R."/>
            <person name="Smith A.J."/>
            <person name="Vanacova S."/>
            <person name="Villalvazo M."/>
            <person name="Haas B.J."/>
            <person name="Pertea M."/>
            <person name="Feldblyum T.V."/>
            <person name="Utterback T.R."/>
            <person name="Shu C.L."/>
            <person name="Osoegawa K."/>
            <person name="de Jong P.J."/>
            <person name="Hrdy I."/>
            <person name="Horvathova L."/>
            <person name="Zubacova Z."/>
            <person name="Dolezal P."/>
            <person name="Malik S.B."/>
            <person name="Logsdon J.M. Jr."/>
            <person name="Henze K."/>
            <person name="Gupta A."/>
            <person name="Wang C.C."/>
            <person name="Dunne R.L."/>
            <person name="Upcroft J.A."/>
            <person name="Upcroft P."/>
            <person name="White O."/>
            <person name="Salzberg S.L."/>
            <person name="Tang P."/>
            <person name="Chiu C.-H."/>
            <person name="Lee Y.-S."/>
            <person name="Embley T.M."/>
            <person name="Coombs G.H."/>
            <person name="Mottram J.C."/>
            <person name="Tachezy J."/>
            <person name="Fraser-Liggett C.M."/>
            <person name="Johnson P.J."/>
        </authorList>
    </citation>
    <scope>NUCLEOTIDE SEQUENCE [LARGE SCALE GENOMIC DNA]</scope>
    <source>
        <strain evidence="2">G3</strain>
    </source>
</reference>
<keyword evidence="3" id="KW-1185">Reference proteome</keyword>
<dbReference type="Pfam" id="PF12796">
    <property type="entry name" value="Ank_2"/>
    <property type="match status" value="2"/>
</dbReference>
<dbReference type="EMBL" id="DS113260">
    <property type="protein sequence ID" value="EAY15122.1"/>
    <property type="molecule type" value="Genomic_DNA"/>
</dbReference>
<dbReference type="PROSITE" id="PS50297">
    <property type="entry name" value="ANK_REP_REGION"/>
    <property type="match status" value="1"/>
</dbReference>
<dbReference type="RefSeq" id="XP_001327345.1">
    <property type="nucleotide sequence ID" value="XM_001327310.1"/>
</dbReference>
<name>A2DWU0_TRIV3</name>
<dbReference type="PANTHER" id="PTHR44207:SF1">
    <property type="entry name" value="SURFACE ANTIGEN BSPA-LIKE"/>
    <property type="match status" value="1"/>
</dbReference>
<dbReference type="SUPFAM" id="SSF48403">
    <property type="entry name" value="Ankyrin repeat"/>
    <property type="match status" value="1"/>
</dbReference>